<evidence type="ECO:0000256" key="1">
    <source>
        <dbReference type="SAM" id="SignalP"/>
    </source>
</evidence>
<protein>
    <submittedName>
        <fullName evidence="2">Uncharacterized protein</fullName>
    </submittedName>
</protein>
<sequence length="176" mass="19642">MLFTKTLFVFLVAILSTSLVPGGRTNGLVSAHSLSARSLDRYGKAIVLATHDVPPEDEEFTPLTVGIWAGKMYYRLPNAPFYVVVIKEGIQNLTKFIPNPFYQESTYGKELNSTIDDIFPKYNEFTPLTIGIWVGKTYYWLPNAPSYVVAIKEGASSVTGYIPNPFYRGSISILPF</sequence>
<feature type="signal peptide" evidence="1">
    <location>
        <begin position="1"/>
        <end position="22"/>
    </location>
</feature>
<proteinExistence type="predicted"/>
<dbReference type="AlphaFoldDB" id="A0JCY7"/>
<keyword evidence="1" id="KW-0732">Signal</keyword>
<reference evidence="2" key="1">
    <citation type="submission" date="2007-01" db="EMBL/GenBank/DDBJ databases">
        <title>Direct Submission.</title>
        <authorList>
            <person name="Desjardins C.A."/>
            <person name="Gundersen-Rindal D.E."/>
            <person name="Hostetler J.B."/>
            <person name="Tallon L.J."/>
            <person name="Utterback T.R."/>
            <person name="Fuester R.W."/>
            <person name="Schatz M.C."/>
            <person name="Pedroni M.J."/>
            <person name="Fadrosh D.W."/>
            <person name="Haas B.J."/>
            <person name="Toms B.S."/>
            <person name="Chen D."/>
            <person name="Nene V."/>
        </authorList>
    </citation>
    <scope>NUCLEOTIDE SEQUENCE</scope>
</reference>
<dbReference type="EMBL" id="AC191960">
    <property type="protein sequence ID" value="ABK57052.1"/>
    <property type="molecule type" value="Genomic_DNA"/>
</dbReference>
<feature type="chain" id="PRO_5002625269" evidence="1">
    <location>
        <begin position="23"/>
        <end position="176"/>
    </location>
</feature>
<name>A0JCY7_GLYIN</name>
<accession>A0JCY7</accession>
<organism evidence="2">
    <name type="scientific">Glyptapanteles indiensis</name>
    <name type="common">Parasitoid wasp</name>
    <dbReference type="NCBI Taxonomy" id="92994"/>
    <lineage>
        <taxon>Eukaryota</taxon>
        <taxon>Metazoa</taxon>
        <taxon>Ecdysozoa</taxon>
        <taxon>Arthropoda</taxon>
        <taxon>Hexapoda</taxon>
        <taxon>Insecta</taxon>
        <taxon>Pterygota</taxon>
        <taxon>Neoptera</taxon>
        <taxon>Endopterygota</taxon>
        <taxon>Hymenoptera</taxon>
        <taxon>Apocrita</taxon>
        <taxon>Ichneumonoidea</taxon>
        <taxon>Braconidae</taxon>
        <taxon>Microgastrinae</taxon>
        <taxon>Glyptapanteles</taxon>
    </lineage>
</organism>
<evidence type="ECO:0000313" key="2">
    <source>
        <dbReference type="EMBL" id="ABK57052.1"/>
    </source>
</evidence>
<gene>
    <name evidence="2" type="ORF">GIP_L1_00660</name>
</gene>